<evidence type="ECO:0000313" key="1">
    <source>
        <dbReference type="EMBL" id="WQD39042.1"/>
    </source>
</evidence>
<sequence>MKKVIFLATIVACSTTGAFAQKYDDIKGLLALGQIAKAKESYDKNSTNEKFFTKPEGYILKAALYSSLALDSSKAAEADKNRSEADAALAKYKEMEPDMKLMEDPTYKNTPYNLYAAYFNAGIADINNKAYEPAYDKFKKTVDYSELLIAKKIMNKQMDTAAIYYAGLLAENTKHADEAQKYYARIADAKIKEYNEASYESVYQGLVRYYAGKSDNANFEKYKAIGKELFPQSEFFTYSMLDFAVGGSSNFNERLASLEKHVASNPEDYKANITLAEIIYDTLDSRKANAVLPGNAEELEGKMLAALNKASSLKPEEMQPYLLLGDHYLLKSEKFRDAMVTAETNVTKKGAKATADDKAQLAEAKKTYGANYELAKNNYEKAAELFAKMQNLDAGQKRSYRAIAGNLAEYYSYKIEDSKGADRDKYIALEKKWDDIFSKLR</sequence>
<name>A0ABZ0W963_9BACT</name>
<evidence type="ECO:0000313" key="2">
    <source>
        <dbReference type="Proteomes" id="UP001325680"/>
    </source>
</evidence>
<proteinExistence type="predicted"/>
<gene>
    <name evidence="1" type="ORF">U0035_02630</name>
</gene>
<dbReference type="RefSeq" id="WP_114792624.1">
    <property type="nucleotide sequence ID" value="NZ_CP139960.1"/>
</dbReference>
<accession>A0ABZ0W963</accession>
<evidence type="ECO:0008006" key="3">
    <source>
        <dbReference type="Google" id="ProtNLM"/>
    </source>
</evidence>
<dbReference type="Proteomes" id="UP001325680">
    <property type="component" value="Chromosome"/>
</dbReference>
<reference evidence="1 2" key="1">
    <citation type="submission" date="2023-12" db="EMBL/GenBank/DDBJ databases">
        <title>Genome sequencing and assembly of bacterial species from a model synthetic community.</title>
        <authorList>
            <person name="Hogle S.L."/>
        </authorList>
    </citation>
    <scope>NUCLEOTIDE SEQUENCE [LARGE SCALE GENOMIC DNA]</scope>
    <source>
        <strain evidence="1 2">HAMBI_3031</strain>
    </source>
</reference>
<organism evidence="1 2">
    <name type="scientific">Niabella yanshanensis</name>
    <dbReference type="NCBI Taxonomy" id="577386"/>
    <lineage>
        <taxon>Bacteria</taxon>
        <taxon>Pseudomonadati</taxon>
        <taxon>Bacteroidota</taxon>
        <taxon>Chitinophagia</taxon>
        <taxon>Chitinophagales</taxon>
        <taxon>Chitinophagaceae</taxon>
        <taxon>Niabella</taxon>
    </lineage>
</organism>
<dbReference type="EMBL" id="CP139960">
    <property type="protein sequence ID" value="WQD39042.1"/>
    <property type="molecule type" value="Genomic_DNA"/>
</dbReference>
<protein>
    <recommendedName>
        <fullName evidence="3">Tetratricopeptide repeat protein</fullName>
    </recommendedName>
</protein>
<keyword evidence="2" id="KW-1185">Reference proteome</keyword>